<organism evidence="1 2">
    <name type="scientific">Lactiplantibacillus plantarum</name>
    <name type="common">Lactobacillus plantarum</name>
    <dbReference type="NCBI Taxonomy" id="1590"/>
    <lineage>
        <taxon>Bacteria</taxon>
        <taxon>Bacillati</taxon>
        <taxon>Bacillota</taxon>
        <taxon>Bacilli</taxon>
        <taxon>Lactobacillales</taxon>
        <taxon>Lactobacillaceae</taxon>
        <taxon>Lactiplantibacillus</taxon>
    </lineage>
</organism>
<dbReference type="Proteomes" id="UP000076872">
    <property type="component" value="Unassembled WGS sequence"/>
</dbReference>
<accession>A0AAW3REQ2</accession>
<proteinExistence type="predicted"/>
<evidence type="ECO:0000313" key="1">
    <source>
        <dbReference type="EMBL" id="KZV01107.1"/>
    </source>
</evidence>
<name>A0AAW3REQ2_LACPN</name>
<reference evidence="1 2" key="1">
    <citation type="submission" date="2016-03" db="EMBL/GenBank/DDBJ databases">
        <title>Comparative genomics of 54 Lactobacillus plantarum strains reveals genomic uncoupling from niche constraints.</title>
        <authorList>
            <person name="Martino M.E."/>
        </authorList>
    </citation>
    <scope>NUCLEOTIDE SEQUENCE [LARGE SCALE GENOMIC DNA]</scope>
    <source>
        <strain evidence="1 2">NAB2</strain>
    </source>
</reference>
<protein>
    <submittedName>
        <fullName evidence="1">Uncharacterized protein</fullName>
    </submittedName>
</protein>
<comment type="caution">
    <text evidence="1">The sequence shown here is derived from an EMBL/GenBank/DDBJ whole genome shotgun (WGS) entry which is preliminary data.</text>
</comment>
<gene>
    <name evidence="1" type="ORF">NAB2_3016</name>
</gene>
<dbReference type="RefSeq" id="WP_063491237.1">
    <property type="nucleotide sequence ID" value="NZ_CP013749.1"/>
</dbReference>
<sequence length="68" mass="8420">MKNNKLPEWNPTKMAEPTDFMTYEEFVQRLKRDLGITDKNWWVYDFQTPHNESEYQNELELLQKIMHK</sequence>
<evidence type="ECO:0000313" key="2">
    <source>
        <dbReference type="Proteomes" id="UP000076872"/>
    </source>
</evidence>
<dbReference type="EMBL" id="LUXO01000035">
    <property type="protein sequence ID" value="KZV01107.1"/>
    <property type="molecule type" value="Genomic_DNA"/>
</dbReference>
<dbReference type="AlphaFoldDB" id="A0AAW3REQ2"/>